<keyword evidence="3" id="KW-1185">Reference proteome</keyword>
<feature type="compositionally biased region" description="Polar residues" evidence="1">
    <location>
        <begin position="135"/>
        <end position="144"/>
    </location>
</feature>
<accession>A0AAV2KVN8</accession>
<evidence type="ECO:0000313" key="2">
    <source>
        <dbReference type="EMBL" id="CAL1594133.1"/>
    </source>
</evidence>
<dbReference type="EMBL" id="OZ035842">
    <property type="protein sequence ID" value="CAL1594133.1"/>
    <property type="molecule type" value="Genomic_DNA"/>
</dbReference>
<evidence type="ECO:0000256" key="1">
    <source>
        <dbReference type="SAM" id="MobiDB-lite"/>
    </source>
</evidence>
<dbReference type="AlphaFoldDB" id="A0AAV2KVN8"/>
<evidence type="ECO:0000313" key="3">
    <source>
        <dbReference type="Proteomes" id="UP001497482"/>
    </source>
</evidence>
<feature type="compositionally biased region" description="Basic and acidic residues" evidence="1">
    <location>
        <begin position="20"/>
        <end position="33"/>
    </location>
</feature>
<feature type="compositionally biased region" description="Low complexity" evidence="1">
    <location>
        <begin position="92"/>
        <end position="116"/>
    </location>
</feature>
<organism evidence="2 3">
    <name type="scientific">Knipowitschia caucasica</name>
    <name type="common">Caucasian dwarf goby</name>
    <name type="synonym">Pomatoschistus caucasicus</name>
    <dbReference type="NCBI Taxonomy" id="637954"/>
    <lineage>
        <taxon>Eukaryota</taxon>
        <taxon>Metazoa</taxon>
        <taxon>Chordata</taxon>
        <taxon>Craniata</taxon>
        <taxon>Vertebrata</taxon>
        <taxon>Euteleostomi</taxon>
        <taxon>Actinopterygii</taxon>
        <taxon>Neopterygii</taxon>
        <taxon>Teleostei</taxon>
        <taxon>Neoteleostei</taxon>
        <taxon>Acanthomorphata</taxon>
        <taxon>Gobiaria</taxon>
        <taxon>Gobiiformes</taxon>
        <taxon>Gobioidei</taxon>
        <taxon>Gobiidae</taxon>
        <taxon>Gobiinae</taxon>
        <taxon>Knipowitschia</taxon>
    </lineage>
</organism>
<proteinExistence type="predicted"/>
<protein>
    <submittedName>
        <fullName evidence="2">Uncharacterized protein</fullName>
    </submittedName>
</protein>
<dbReference type="Proteomes" id="UP001497482">
    <property type="component" value="Chromosome 20"/>
</dbReference>
<name>A0AAV2KVN8_KNICA</name>
<feature type="region of interest" description="Disordered" evidence="1">
    <location>
        <begin position="20"/>
        <end position="39"/>
    </location>
</feature>
<feature type="region of interest" description="Disordered" evidence="1">
    <location>
        <begin position="54"/>
        <end position="144"/>
    </location>
</feature>
<reference evidence="2 3" key="1">
    <citation type="submission" date="2024-04" db="EMBL/GenBank/DDBJ databases">
        <authorList>
            <person name="Waldvogel A.-M."/>
            <person name="Schoenle A."/>
        </authorList>
    </citation>
    <scope>NUCLEOTIDE SEQUENCE [LARGE SCALE GENOMIC DNA]</scope>
</reference>
<gene>
    <name evidence="2" type="ORF">KC01_LOCUS23124</name>
</gene>
<sequence>MKHGQLAAKEFAELVRERRFESEMARTENERLTTEPSQWGALLKFLSLPIENATSSQAKGCDGTSEVNSRDPPRSSQSSSQFETDCTPLLHTTSTSTTPAEDSSSTSPAKDSSTPPEYEGCDGTAEVNSRDPARSRQSSSQFETDPTASYYLHLHHSSCRKLLYFFRKRYFFSS</sequence>